<dbReference type="PIRSF" id="PIRSF002465">
    <property type="entry name" value="Phsphlp_syn_PlsX"/>
    <property type="match status" value="1"/>
</dbReference>
<evidence type="ECO:0000256" key="2">
    <source>
        <dbReference type="ARBA" id="ARBA00022490"/>
    </source>
</evidence>
<dbReference type="GO" id="GO:0008654">
    <property type="term" value="P:phospholipid biosynthetic process"/>
    <property type="evidence" value="ECO:0007669"/>
    <property type="project" value="UniProtKB-KW"/>
</dbReference>
<name>A0A7V1PVX3_CALAY</name>
<organism evidence="11">
    <name type="scientific">Caldithrix abyssi</name>
    <dbReference type="NCBI Taxonomy" id="187145"/>
    <lineage>
        <taxon>Bacteria</taxon>
        <taxon>Pseudomonadati</taxon>
        <taxon>Calditrichota</taxon>
        <taxon>Calditrichia</taxon>
        <taxon>Calditrichales</taxon>
        <taxon>Calditrichaceae</taxon>
        <taxon>Caldithrix</taxon>
    </lineage>
</organism>
<evidence type="ECO:0000256" key="3">
    <source>
        <dbReference type="ARBA" id="ARBA00022516"/>
    </source>
</evidence>
<protein>
    <recommendedName>
        <fullName evidence="8 10">Phosphate acyltransferase</fullName>
        <ecNumber evidence="8 10">2.3.1.274</ecNumber>
    </recommendedName>
    <alternativeName>
        <fullName evidence="10">Acyl-ACP phosphotransacylase</fullName>
    </alternativeName>
    <alternativeName>
        <fullName evidence="10">Acyl-[acyl-carrier-protein]--phosphate acyltransferase</fullName>
    </alternativeName>
    <alternativeName>
        <fullName evidence="10">Phosphate-acyl-ACP acyltransferase</fullName>
    </alternativeName>
</protein>
<comment type="caution">
    <text evidence="11">The sequence shown here is derived from an EMBL/GenBank/DDBJ whole genome shotgun (WGS) entry which is preliminary data.</text>
</comment>
<keyword evidence="2 10" id="KW-0963">Cytoplasm</keyword>
<dbReference type="HAMAP" id="MF_00019">
    <property type="entry name" value="PlsX"/>
    <property type="match status" value="1"/>
</dbReference>
<evidence type="ECO:0000256" key="4">
    <source>
        <dbReference type="ARBA" id="ARBA00022679"/>
    </source>
</evidence>
<dbReference type="PANTHER" id="PTHR30100">
    <property type="entry name" value="FATTY ACID/PHOSPHOLIPID SYNTHESIS PROTEIN PLSX"/>
    <property type="match status" value="1"/>
</dbReference>
<dbReference type="SUPFAM" id="SSF53659">
    <property type="entry name" value="Isocitrate/Isopropylmalate dehydrogenase-like"/>
    <property type="match status" value="1"/>
</dbReference>
<evidence type="ECO:0000256" key="7">
    <source>
        <dbReference type="ARBA" id="ARBA00023264"/>
    </source>
</evidence>
<keyword evidence="5 10" id="KW-0443">Lipid metabolism</keyword>
<gene>
    <name evidence="10 11" type="primary">plsX</name>
    <name evidence="11" type="ORF">ENJ10_12135</name>
</gene>
<dbReference type="Gene3D" id="3.40.718.10">
    <property type="entry name" value="Isopropylmalate Dehydrogenase"/>
    <property type="match status" value="1"/>
</dbReference>
<dbReference type="InterPro" id="IPR003664">
    <property type="entry name" value="FA_synthesis"/>
</dbReference>
<dbReference type="InterPro" id="IPR012281">
    <property type="entry name" value="Phospholipid_synth_PlsX-like"/>
</dbReference>
<dbReference type="PANTHER" id="PTHR30100:SF1">
    <property type="entry name" value="PHOSPHATE ACYLTRANSFERASE"/>
    <property type="match status" value="1"/>
</dbReference>
<keyword evidence="3 10" id="KW-0444">Lipid biosynthesis</keyword>
<evidence type="ECO:0000256" key="8">
    <source>
        <dbReference type="ARBA" id="ARBA00024069"/>
    </source>
</evidence>
<dbReference type="EC" id="2.3.1.274" evidence="8 10"/>
<dbReference type="GO" id="GO:0043811">
    <property type="term" value="F:phosphate:acyl-[acyl carrier protein] acyltransferase activity"/>
    <property type="evidence" value="ECO:0007669"/>
    <property type="project" value="UniProtKB-UniRule"/>
</dbReference>
<dbReference type="EMBL" id="DRLD01000340">
    <property type="protein sequence ID" value="HED11431.1"/>
    <property type="molecule type" value="Genomic_DNA"/>
</dbReference>
<sequence>MSYRIIVDAMGGDHAPHEIIKGVGQAMQEEPELEITFVGDQEAIRRELEANGITKEVEIVHTDSFITMDDSPKKALAAKPNSSIVLATKMLNEGRGDALVSAGNTGATVLASAKFLHMIEGLGRSALAAIYPTAKFTPSSHGFALMLDVGATLKCTAKQLVHFAFMGHHYVEEVMGIKSPRIGLLNNGEEETKGGPVLTQAYQYLKRETQLNFIGNVEGKDIPKGEVDIVITEGFVGNVVLKLLEGVGEVAKDMGKYAFKKKLSWKIGLALLAQGIKKVKRKTDYSEYGGAPILGFNHLVIKAHGRSNAKALKNATKIALRSVEQHFIEHVARSIQSFNERHQADDIAI</sequence>
<accession>A0A7V1PVX3</accession>
<keyword evidence="7 10" id="KW-1208">Phospholipid metabolism</keyword>
<keyword evidence="4 10" id="KW-0808">Transferase</keyword>
<comment type="catalytic activity">
    <reaction evidence="1 10">
        <text>a fatty acyl-[ACP] + phosphate = an acyl phosphate + holo-[ACP]</text>
        <dbReference type="Rhea" id="RHEA:42292"/>
        <dbReference type="Rhea" id="RHEA-COMP:9685"/>
        <dbReference type="Rhea" id="RHEA-COMP:14125"/>
        <dbReference type="ChEBI" id="CHEBI:43474"/>
        <dbReference type="ChEBI" id="CHEBI:59918"/>
        <dbReference type="ChEBI" id="CHEBI:64479"/>
        <dbReference type="ChEBI" id="CHEBI:138651"/>
        <dbReference type="EC" id="2.3.1.274"/>
    </reaction>
</comment>
<dbReference type="Pfam" id="PF02504">
    <property type="entry name" value="FA_synthesis"/>
    <property type="match status" value="1"/>
</dbReference>
<dbReference type="NCBIfam" id="TIGR00182">
    <property type="entry name" value="plsX"/>
    <property type="match status" value="1"/>
</dbReference>
<dbReference type="Proteomes" id="UP000886005">
    <property type="component" value="Unassembled WGS sequence"/>
</dbReference>
<reference evidence="11" key="1">
    <citation type="journal article" date="2020" name="mSystems">
        <title>Genome- and Community-Level Interaction Insights into Carbon Utilization and Element Cycling Functions of Hydrothermarchaeota in Hydrothermal Sediment.</title>
        <authorList>
            <person name="Zhou Z."/>
            <person name="Liu Y."/>
            <person name="Xu W."/>
            <person name="Pan J."/>
            <person name="Luo Z.H."/>
            <person name="Li M."/>
        </authorList>
    </citation>
    <scope>NUCLEOTIDE SEQUENCE [LARGE SCALE GENOMIC DNA]</scope>
    <source>
        <strain evidence="11">HyVt-456</strain>
    </source>
</reference>
<evidence type="ECO:0000256" key="9">
    <source>
        <dbReference type="ARBA" id="ARBA00046608"/>
    </source>
</evidence>
<comment type="function">
    <text evidence="10">Catalyzes the reversible formation of acyl-phosphate (acyl-PO(4)) from acyl-[acyl-carrier-protein] (acyl-ACP). This enzyme utilizes acyl-ACP as fatty acyl donor, but not acyl-CoA.</text>
</comment>
<evidence type="ECO:0000256" key="6">
    <source>
        <dbReference type="ARBA" id="ARBA00023209"/>
    </source>
</evidence>
<comment type="subcellular location">
    <subcellularLocation>
        <location evidence="10">Cytoplasm</location>
    </subcellularLocation>
    <text evidence="10">Associated with the membrane possibly through PlsY.</text>
</comment>
<comment type="pathway">
    <text evidence="10">Lipid metabolism; phospholipid metabolism.</text>
</comment>
<keyword evidence="6 10" id="KW-0594">Phospholipid biosynthesis</keyword>
<evidence type="ECO:0000256" key="10">
    <source>
        <dbReference type="HAMAP-Rule" id="MF_00019"/>
    </source>
</evidence>
<dbReference type="GO" id="GO:0006633">
    <property type="term" value="P:fatty acid biosynthetic process"/>
    <property type="evidence" value="ECO:0007669"/>
    <property type="project" value="UniProtKB-UniRule"/>
</dbReference>
<evidence type="ECO:0000256" key="1">
    <source>
        <dbReference type="ARBA" id="ARBA00001232"/>
    </source>
</evidence>
<dbReference type="UniPathway" id="UPA00085"/>
<keyword evidence="11" id="KW-0012">Acyltransferase</keyword>
<comment type="similarity">
    <text evidence="10">Belongs to the PlsX family.</text>
</comment>
<evidence type="ECO:0000256" key="5">
    <source>
        <dbReference type="ARBA" id="ARBA00023098"/>
    </source>
</evidence>
<proteinExistence type="inferred from homology"/>
<dbReference type="GO" id="GO:0005737">
    <property type="term" value="C:cytoplasm"/>
    <property type="evidence" value="ECO:0007669"/>
    <property type="project" value="UniProtKB-SubCell"/>
</dbReference>
<dbReference type="AlphaFoldDB" id="A0A7V1PVX3"/>
<comment type="subunit">
    <text evidence="9 10">Homodimer. Probably interacts with PlsY.</text>
</comment>
<evidence type="ECO:0000313" key="11">
    <source>
        <dbReference type="EMBL" id="HED11431.1"/>
    </source>
</evidence>